<keyword evidence="1" id="KW-0812">Transmembrane</keyword>
<dbReference type="SMART" id="SM00014">
    <property type="entry name" value="acidPPc"/>
    <property type="match status" value="1"/>
</dbReference>
<dbReference type="PANTHER" id="PTHR14969">
    <property type="entry name" value="SPHINGOSINE-1-PHOSPHATE PHOSPHOHYDROLASE"/>
    <property type="match status" value="1"/>
</dbReference>
<keyword evidence="1" id="KW-1133">Transmembrane helix</keyword>
<comment type="caution">
    <text evidence="3">The sequence shown here is derived from an EMBL/GenBank/DDBJ whole genome shotgun (WGS) entry which is preliminary data.</text>
</comment>
<feature type="transmembrane region" description="Helical" evidence="1">
    <location>
        <begin position="31"/>
        <end position="52"/>
    </location>
</feature>
<accession>A0AAW5JNF0</accession>
<dbReference type="Proteomes" id="UP001204562">
    <property type="component" value="Unassembled WGS sequence"/>
</dbReference>
<gene>
    <name evidence="3" type="ORF">NE579_10255</name>
</gene>
<organism evidence="3 4">
    <name type="scientific">Intestinimonas massiliensis</name>
    <name type="common">ex Afouda et al. 2020</name>
    <dbReference type="NCBI Taxonomy" id="1673721"/>
    <lineage>
        <taxon>Bacteria</taxon>
        <taxon>Bacillati</taxon>
        <taxon>Bacillota</taxon>
        <taxon>Clostridia</taxon>
        <taxon>Eubacteriales</taxon>
        <taxon>Intestinimonas</taxon>
    </lineage>
</organism>
<proteinExistence type="predicted"/>
<evidence type="ECO:0000313" key="4">
    <source>
        <dbReference type="Proteomes" id="UP001204562"/>
    </source>
</evidence>
<name>A0AAW5JNF0_9FIRM</name>
<dbReference type="PANTHER" id="PTHR14969:SF13">
    <property type="entry name" value="AT30094P"/>
    <property type="match status" value="1"/>
</dbReference>
<feature type="domain" description="Phosphatidic acid phosphatase type 2/haloperoxidase" evidence="2">
    <location>
        <begin position="55"/>
        <end position="170"/>
    </location>
</feature>
<dbReference type="InterPro" id="IPR000326">
    <property type="entry name" value="PAP2/HPO"/>
</dbReference>
<dbReference type="EMBL" id="JANFYS010000020">
    <property type="protein sequence ID" value="MCQ4770843.1"/>
    <property type="molecule type" value="Genomic_DNA"/>
</dbReference>
<dbReference type="RefSeq" id="WP_256304182.1">
    <property type="nucleotide sequence ID" value="NZ_JANFYS010000020.1"/>
</dbReference>
<dbReference type="Pfam" id="PF01569">
    <property type="entry name" value="PAP2"/>
    <property type="match status" value="1"/>
</dbReference>
<feature type="transmembrane region" description="Helical" evidence="1">
    <location>
        <begin position="155"/>
        <end position="173"/>
    </location>
</feature>
<feature type="transmembrane region" description="Helical" evidence="1">
    <location>
        <begin position="103"/>
        <end position="121"/>
    </location>
</feature>
<feature type="transmembrane region" description="Helical" evidence="1">
    <location>
        <begin position="59"/>
        <end position="77"/>
    </location>
</feature>
<reference evidence="3" key="1">
    <citation type="submission" date="2022-06" db="EMBL/GenBank/DDBJ databases">
        <title>Isolation of gut microbiota from human fecal samples.</title>
        <authorList>
            <person name="Pamer E.G."/>
            <person name="Barat B."/>
            <person name="Waligurski E."/>
            <person name="Medina S."/>
            <person name="Paddock L."/>
            <person name="Mostad J."/>
        </authorList>
    </citation>
    <scope>NUCLEOTIDE SEQUENCE</scope>
    <source>
        <strain evidence="3">DFI.9.91</strain>
    </source>
</reference>
<evidence type="ECO:0000259" key="2">
    <source>
        <dbReference type="SMART" id="SM00014"/>
    </source>
</evidence>
<dbReference type="InterPro" id="IPR036938">
    <property type="entry name" value="PAP2/HPO_sf"/>
</dbReference>
<sequence>MLEYIQALDGAVLLWIQEVLRLPVLDGFMTLFTQLGNAGLVWVGISLALLLVPRTRRMGFWALVALLLGLLCTNVVLKHLVGRTRPWLVVEGLTHLVVENDPLSFPSGHTCAAFAAGSVWARFVERRWLKAVCMLQAVLMAFSRLYVGVHFPTDVLAGCAVGLFCGWLAWRLYGKWEAGRT</sequence>
<keyword evidence="1" id="KW-0472">Membrane</keyword>
<protein>
    <submittedName>
        <fullName evidence="3">Phosphatase PAP2 family protein</fullName>
    </submittedName>
</protein>
<dbReference type="Gene3D" id="1.20.144.10">
    <property type="entry name" value="Phosphatidic acid phosphatase type 2/haloperoxidase"/>
    <property type="match status" value="1"/>
</dbReference>
<dbReference type="CDD" id="cd03392">
    <property type="entry name" value="PAP2_like_2"/>
    <property type="match status" value="1"/>
</dbReference>
<evidence type="ECO:0000256" key="1">
    <source>
        <dbReference type="SAM" id="Phobius"/>
    </source>
</evidence>
<evidence type="ECO:0000313" key="3">
    <source>
        <dbReference type="EMBL" id="MCQ4770843.1"/>
    </source>
</evidence>
<dbReference type="SUPFAM" id="SSF48317">
    <property type="entry name" value="Acid phosphatase/Vanadium-dependent haloperoxidase"/>
    <property type="match status" value="1"/>
</dbReference>
<dbReference type="AlphaFoldDB" id="A0AAW5JNF0"/>